<dbReference type="Proteomes" id="UP000198757">
    <property type="component" value="Unassembled WGS sequence"/>
</dbReference>
<proteinExistence type="predicted"/>
<dbReference type="STRING" id="1285928.SAMN04487894_104142"/>
<keyword evidence="3" id="KW-1185">Reference proteome</keyword>
<evidence type="ECO:0000313" key="3">
    <source>
        <dbReference type="Proteomes" id="UP000198757"/>
    </source>
</evidence>
<dbReference type="PROSITE" id="PS51819">
    <property type="entry name" value="VOC"/>
    <property type="match status" value="1"/>
</dbReference>
<dbReference type="AlphaFoldDB" id="A0A1G6PRU7"/>
<sequence>MQPPIIETIQVHPTLKVGNIPEAIDFYTRRLGFTFGFTWGATPDFAGVLLGDKQIFLSRAAEPHTGSSVVFTIENADELYAFHRSNGVSVTEPIADREYGIRDYAVRDPYGNDLVFGNYIYNMEPPIEIERVDVPVRLEKRLAALLADLALHKGVPVNSCLEEMLLHSFEPYGDGVASPHTKTTLRYIKELKEKHHIDYDSHGSYRFVEKK</sequence>
<dbReference type="Gene3D" id="3.10.180.10">
    <property type="entry name" value="2,3-Dihydroxybiphenyl 1,2-Dioxygenase, domain 1"/>
    <property type="match status" value="1"/>
</dbReference>
<dbReference type="SUPFAM" id="SSF54593">
    <property type="entry name" value="Glyoxalase/Bleomycin resistance protein/Dihydroxybiphenyl dioxygenase"/>
    <property type="match status" value="1"/>
</dbReference>
<dbReference type="Pfam" id="PF00903">
    <property type="entry name" value="Glyoxalase"/>
    <property type="match status" value="1"/>
</dbReference>
<evidence type="ECO:0000259" key="1">
    <source>
        <dbReference type="PROSITE" id="PS51819"/>
    </source>
</evidence>
<accession>A0A1G6PRU7</accession>
<dbReference type="InterPro" id="IPR029068">
    <property type="entry name" value="Glyas_Bleomycin-R_OHBP_Dase"/>
</dbReference>
<dbReference type="InterPro" id="IPR037523">
    <property type="entry name" value="VOC_core"/>
</dbReference>
<protein>
    <submittedName>
        <fullName evidence="2">Uncharacterized conserved protein PhnB, glyoxalase superfamily</fullName>
    </submittedName>
</protein>
<feature type="domain" description="VOC" evidence="1">
    <location>
        <begin position="9"/>
        <end position="119"/>
    </location>
</feature>
<reference evidence="3" key="1">
    <citation type="submission" date="2016-10" db="EMBL/GenBank/DDBJ databases">
        <authorList>
            <person name="Varghese N."/>
            <person name="Submissions S."/>
        </authorList>
    </citation>
    <scope>NUCLEOTIDE SEQUENCE [LARGE SCALE GENOMIC DNA]</scope>
    <source>
        <strain evidence="3">DSM 25811 / CCM 8410 / LMG 26954 / E90</strain>
    </source>
</reference>
<gene>
    <name evidence="2" type="ORF">SAMN04487894_104142</name>
</gene>
<evidence type="ECO:0000313" key="2">
    <source>
        <dbReference type="EMBL" id="SDC82809.1"/>
    </source>
</evidence>
<dbReference type="InterPro" id="IPR004360">
    <property type="entry name" value="Glyas_Fos-R_dOase_dom"/>
</dbReference>
<dbReference type="EMBL" id="FMZO01000004">
    <property type="protein sequence ID" value="SDC82809.1"/>
    <property type="molecule type" value="Genomic_DNA"/>
</dbReference>
<dbReference type="RefSeq" id="WP_090389763.1">
    <property type="nucleotide sequence ID" value="NZ_FMZO01000004.1"/>
</dbReference>
<dbReference type="OrthoDB" id="9798201at2"/>
<organism evidence="2 3">
    <name type="scientific">Niabella drilacis (strain DSM 25811 / CCM 8410 / CCUG 62505 / LMG 26954 / E90)</name>
    <dbReference type="NCBI Taxonomy" id="1285928"/>
    <lineage>
        <taxon>Bacteria</taxon>
        <taxon>Pseudomonadati</taxon>
        <taxon>Bacteroidota</taxon>
        <taxon>Chitinophagia</taxon>
        <taxon>Chitinophagales</taxon>
        <taxon>Chitinophagaceae</taxon>
        <taxon>Niabella</taxon>
    </lineage>
</organism>
<name>A0A1G6PRU7_NIADE</name>